<evidence type="ECO:0000256" key="2">
    <source>
        <dbReference type="ARBA" id="ARBA00022723"/>
    </source>
</evidence>
<comment type="similarity">
    <text evidence="1">Belongs to the dihydropyrimidine dehydrogenase family.</text>
</comment>
<dbReference type="EMBL" id="FRBW01000001">
    <property type="protein sequence ID" value="SHL21684.1"/>
    <property type="molecule type" value="Genomic_DNA"/>
</dbReference>
<protein>
    <recommendedName>
        <fullName evidence="12">dihydrouracil dehydrogenase (NAD(+))</fullName>
        <ecNumber evidence="12">1.3.1.1</ecNumber>
    </recommendedName>
    <alternativeName>
        <fullName evidence="7">Dihydrothymine dehydrogenase</fullName>
    </alternativeName>
    <alternativeName>
        <fullName evidence="6">Dihydrouracil dehydrogenase</fullName>
    </alternativeName>
</protein>
<dbReference type="Pfam" id="PF14697">
    <property type="entry name" value="Fer4_21"/>
    <property type="match status" value="1"/>
</dbReference>
<dbReference type="FunFam" id="3.20.20.70:FF:000027">
    <property type="entry name" value="Dihydropyrimidine dehydrogenase [NADP(+)]"/>
    <property type="match status" value="1"/>
</dbReference>
<name>A0A1M6YTP2_9HYPH</name>
<dbReference type="PROSITE" id="PS51379">
    <property type="entry name" value="4FE4S_FER_2"/>
    <property type="match status" value="2"/>
</dbReference>
<accession>A0A1M6YTP2</accession>
<dbReference type="Gene3D" id="3.20.20.70">
    <property type="entry name" value="Aldolase class I"/>
    <property type="match status" value="1"/>
</dbReference>
<dbReference type="GO" id="GO:0046872">
    <property type="term" value="F:metal ion binding"/>
    <property type="evidence" value="ECO:0007669"/>
    <property type="project" value="UniProtKB-KW"/>
</dbReference>
<dbReference type="NCBIfam" id="NF006183">
    <property type="entry name" value="PRK08318.1"/>
    <property type="match status" value="1"/>
</dbReference>
<dbReference type="CDD" id="cd02940">
    <property type="entry name" value="DHPD_FMN"/>
    <property type="match status" value="1"/>
</dbReference>
<comment type="catalytic activity">
    <reaction evidence="8">
        <text>5,6-dihydrothymine + NAD(+) = thymine + NADH + H(+)</text>
        <dbReference type="Rhea" id="RHEA:28791"/>
        <dbReference type="ChEBI" id="CHEBI:15378"/>
        <dbReference type="ChEBI" id="CHEBI:17821"/>
        <dbReference type="ChEBI" id="CHEBI:27468"/>
        <dbReference type="ChEBI" id="CHEBI:57540"/>
        <dbReference type="ChEBI" id="CHEBI:57945"/>
        <dbReference type="EC" id="1.3.1.1"/>
    </reaction>
</comment>
<evidence type="ECO:0000256" key="11">
    <source>
        <dbReference type="ARBA" id="ARBA00049714"/>
    </source>
</evidence>
<dbReference type="PANTHER" id="PTHR43073:SF2">
    <property type="entry name" value="DIHYDROPYRIMIDINE DEHYDROGENASE [NADP(+)]"/>
    <property type="match status" value="1"/>
</dbReference>
<evidence type="ECO:0000313" key="14">
    <source>
        <dbReference type="EMBL" id="SHL21684.1"/>
    </source>
</evidence>
<evidence type="ECO:0000256" key="7">
    <source>
        <dbReference type="ARBA" id="ARBA00032722"/>
    </source>
</evidence>
<organism evidence="14 15">
    <name type="scientific">Roseibium suaedae</name>
    <dbReference type="NCBI Taxonomy" id="735517"/>
    <lineage>
        <taxon>Bacteria</taxon>
        <taxon>Pseudomonadati</taxon>
        <taxon>Pseudomonadota</taxon>
        <taxon>Alphaproteobacteria</taxon>
        <taxon>Hyphomicrobiales</taxon>
        <taxon>Stappiaceae</taxon>
        <taxon>Roseibium</taxon>
    </lineage>
</organism>
<keyword evidence="5" id="KW-0411">Iron-sulfur</keyword>
<reference evidence="14 15" key="1">
    <citation type="submission" date="2016-11" db="EMBL/GenBank/DDBJ databases">
        <authorList>
            <person name="Jaros S."/>
            <person name="Januszkiewicz K."/>
            <person name="Wedrychowicz H."/>
        </authorList>
    </citation>
    <scope>NUCLEOTIDE SEQUENCE [LARGE SCALE GENOMIC DNA]</scope>
    <source>
        <strain evidence="14 15">DSM 22153</strain>
    </source>
</reference>
<dbReference type="Proteomes" id="UP000186002">
    <property type="component" value="Unassembled WGS sequence"/>
</dbReference>
<dbReference type="Gene3D" id="3.30.70.20">
    <property type="match status" value="1"/>
</dbReference>
<keyword evidence="4" id="KW-0408">Iron</keyword>
<evidence type="ECO:0000259" key="13">
    <source>
        <dbReference type="PROSITE" id="PS51379"/>
    </source>
</evidence>
<dbReference type="InterPro" id="IPR017900">
    <property type="entry name" value="4Fe4S_Fe_S_CS"/>
</dbReference>
<dbReference type="GO" id="GO:0005737">
    <property type="term" value="C:cytoplasm"/>
    <property type="evidence" value="ECO:0007669"/>
    <property type="project" value="InterPro"/>
</dbReference>
<evidence type="ECO:0000256" key="1">
    <source>
        <dbReference type="ARBA" id="ARBA00010804"/>
    </source>
</evidence>
<evidence type="ECO:0000256" key="3">
    <source>
        <dbReference type="ARBA" id="ARBA00023002"/>
    </source>
</evidence>
<dbReference type="GO" id="GO:0004159">
    <property type="term" value="F:dihydropyrimidine dehydrogenase (NAD+) activity"/>
    <property type="evidence" value="ECO:0007669"/>
    <property type="project" value="UniProtKB-EC"/>
</dbReference>
<evidence type="ECO:0000256" key="9">
    <source>
        <dbReference type="ARBA" id="ARBA00048792"/>
    </source>
</evidence>
<keyword evidence="15" id="KW-1185">Reference proteome</keyword>
<dbReference type="RefSeq" id="WP_073007229.1">
    <property type="nucleotide sequence ID" value="NZ_FRBW01000001.1"/>
</dbReference>
<dbReference type="GO" id="GO:0051536">
    <property type="term" value="F:iron-sulfur cluster binding"/>
    <property type="evidence" value="ECO:0007669"/>
    <property type="project" value="UniProtKB-KW"/>
</dbReference>
<evidence type="ECO:0000256" key="10">
    <source>
        <dbReference type="ARBA" id="ARBA00049578"/>
    </source>
</evidence>
<dbReference type="EC" id="1.3.1.1" evidence="12"/>
<dbReference type="InterPro" id="IPR005720">
    <property type="entry name" value="Dihydroorotate_DH_cat"/>
</dbReference>
<dbReference type="OrthoDB" id="9794954at2"/>
<dbReference type="Pfam" id="PF01180">
    <property type="entry name" value="DHO_dh"/>
    <property type="match status" value="1"/>
</dbReference>
<keyword evidence="2" id="KW-0479">Metal-binding</keyword>
<dbReference type="InterPro" id="IPR017896">
    <property type="entry name" value="4Fe4S_Fe-S-bd"/>
</dbReference>
<dbReference type="AlphaFoldDB" id="A0A1M6YTP2"/>
<feature type="domain" description="4Fe-4S ferredoxin-type" evidence="13">
    <location>
        <begin position="372"/>
        <end position="402"/>
    </location>
</feature>
<keyword evidence="3" id="KW-0560">Oxidoreductase</keyword>
<comment type="function">
    <text evidence="10">Involved in pyrimidine base degradation. Catalyzes physiologically the reduction of uracil to 5,6-dihydrouracil (DHU) by using NADH as a specific cosubstrate. It also catalyzes the reverse reaction and the reduction of thymine to 5,6-dihydrothymine (DHT).</text>
</comment>
<evidence type="ECO:0000256" key="5">
    <source>
        <dbReference type="ARBA" id="ARBA00023014"/>
    </source>
</evidence>
<evidence type="ECO:0000256" key="12">
    <source>
        <dbReference type="ARBA" id="ARBA00049728"/>
    </source>
</evidence>
<comment type="catalytic activity">
    <reaction evidence="9">
        <text>5,6-dihydrouracil + NAD(+) = uracil + NADH + H(+)</text>
        <dbReference type="Rhea" id="RHEA:20189"/>
        <dbReference type="ChEBI" id="CHEBI:15378"/>
        <dbReference type="ChEBI" id="CHEBI:15901"/>
        <dbReference type="ChEBI" id="CHEBI:17568"/>
        <dbReference type="ChEBI" id="CHEBI:57540"/>
        <dbReference type="ChEBI" id="CHEBI:57945"/>
        <dbReference type="EC" id="1.3.1.1"/>
    </reaction>
</comment>
<evidence type="ECO:0000256" key="6">
    <source>
        <dbReference type="ARBA" id="ARBA00030119"/>
    </source>
</evidence>
<dbReference type="SUPFAM" id="SSF51395">
    <property type="entry name" value="FMN-linked oxidoreductases"/>
    <property type="match status" value="1"/>
</dbReference>
<evidence type="ECO:0000313" key="15">
    <source>
        <dbReference type="Proteomes" id="UP000186002"/>
    </source>
</evidence>
<proteinExistence type="inferred from homology"/>
<evidence type="ECO:0000256" key="4">
    <source>
        <dbReference type="ARBA" id="ARBA00023004"/>
    </source>
</evidence>
<gene>
    <name evidence="14" type="ORF">SAMN05444272_0032</name>
</gene>
<dbReference type="SUPFAM" id="SSF54862">
    <property type="entry name" value="4Fe-4S ferredoxins"/>
    <property type="match status" value="1"/>
</dbReference>
<evidence type="ECO:0000256" key="8">
    <source>
        <dbReference type="ARBA" id="ARBA00047685"/>
    </source>
</evidence>
<sequence length="436" mass="47501">MADLRSNFVGIKSPNPFWLASAPPTDKEYNVVRAYKAGWGGVVWKTLGDGMPVVNVNGPRYGAIHGKDRQLLGLNNIELITDRPLELNLQEIKRVKRDWKDRALVVSLMVPCEEQNWIDILKQVEDTEADGVELNFGCPHGMSERGMGSAVGQVPEYIEMVTRWCKMHTRMPVIVKLTPNITDIRKPAEAAHAGGADAVSLINTINSIVSVDLDTMAPSPTIDGKGAHGGYCGPAVKPIALNMVAEIARNPITRDLPISGIGGVTTWRDAAEFLALGAGTVQVCTAAMTYGFKVVEDMIEGLSDWMDSAGYTSIDQVTGRAVPNCSDWQHLNLNYIAKAKIDQDLCIKCGRCHIACEDTSHQAITNMVDGMRKFEVIDEECVGCNLCVSVCPVQDCITMEAMTPGETDPRTGKKVEEAYANWTTHPNNPMAQVAAE</sequence>
<dbReference type="PROSITE" id="PS00198">
    <property type="entry name" value="4FE4S_FER_1"/>
    <property type="match status" value="1"/>
</dbReference>
<comment type="subunit">
    <text evidence="11">Heterotetramer of 2 PreA and 2 PreT subunits.</text>
</comment>
<dbReference type="InterPro" id="IPR013785">
    <property type="entry name" value="Aldolase_TIM"/>
</dbReference>
<feature type="domain" description="4Fe-4S ferredoxin-type" evidence="13">
    <location>
        <begin position="337"/>
        <end position="370"/>
    </location>
</feature>
<dbReference type="STRING" id="735517.SAMN05444272_0032"/>
<dbReference type="PANTHER" id="PTHR43073">
    <property type="entry name" value="DIHYDROPYRIMIDINE DEHYDROGENASE [NADP(+)]"/>
    <property type="match status" value="1"/>
</dbReference>